<keyword evidence="9" id="KW-0131">Cell cycle</keyword>
<proteinExistence type="inferred from homology"/>
<dbReference type="InterPro" id="IPR030393">
    <property type="entry name" value="G_ENGB_dom"/>
</dbReference>
<keyword evidence="8" id="KW-0717">Septation</keyword>
<keyword evidence="4" id="KW-0479">Metal-binding</keyword>
<gene>
    <name evidence="11" type="ORF">METZ01_LOCUS14267</name>
</gene>
<dbReference type="InterPro" id="IPR027417">
    <property type="entry name" value="P-loop_NTPase"/>
</dbReference>
<dbReference type="AlphaFoldDB" id="A0A381P705"/>
<dbReference type="InterPro" id="IPR006073">
    <property type="entry name" value="GTP-bd"/>
</dbReference>
<reference evidence="11" key="1">
    <citation type="submission" date="2018-05" db="EMBL/GenBank/DDBJ databases">
        <authorList>
            <person name="Lanie J.A."/>
            <person name="Ng W.-L."/>
            <person name="Kazmierczak K.M."/>
            <person name="Andrzejewski T.M."/>
            <person name="Davidsen T.M."/>
            <person name="Wayne K.J."/>
            <person name="Tettelin H."/>
            <person name="Glass J.I."/>
            <person name="Rusch D."/>
            <person name="Podicherti R."/>
            <person name="Tsui H.-C.T."/>
            <person name="Winkler M.E."/>
        </authorList>
    </citation>
    <scope>NUCLEOTIDE SEQUENCE</scope>
</reference>
<evidence type="ECO:0000313" key="11">
    <source>
        <dbReference type="EMBL" id="SUZ61413.1"/>
    </source>
</evidence>
<dbReference type="GO" id="GO:0000917">
    <property type="term" value="P:division septum assembly"/>
    <property type="evidence" value="ECO:0007669"/>
    <property type="project" value="UniProtKB-KW"/>
</dbReference>
<keyword evidence="6" id="KW-0460">Magnesium</keyword>
<keyword evidence="5" id="KW-0547">Nucleotide-binding</keyword>
<dbReference type="Gene3D" id="3.40.50.300">
    <property type="entry name" value="P-loop containing nucleotide triphosphate hydrolases"/>
    <property type="match status" value="1"/>
</dbReference>
<evidence type="ECO:0000256" key="1">
    <source>
        <dbReference type="ARBA" id="ARBA00001946"/>
    </source>
</evidence>
<protein>
    <recommendedName>
        <fullName evidence="10">EngB-type G domain-containing protein</fullName>
    </recommendedName>
</protein>
<evidence type="ECO:0000256" key="7">
    <source>
        <dbReference type="ARBA" id="ARBA00023134"/>
    </source>
</evidence>
<sequence length="214" mass="24434">MMKTQKIKGIGDNPGEWLFNQKINFELGVTSVEKLPENEIPEIAFFGRSNVGKSSLLNAITKKSKLAYTSKNPGRTQELNYFSISNDETILNIVDMPGYGFAKASKDKIRKWNNLSKFYLKNRKNLRRVFLLVDSRRNIKPVDEEIMNVMDEFAVSYQIVLTKIDKTKDVDNQIKIVLNKVKKRRAIYPSVIATSSKVKLGIEDVKSQIASLIE</sequence>
<evidence type="ECO:0000256" key="5">
    <source>
        <dbReference type="ARBA" id="ARBA00022741"/>
    </source>
</evidence>
<dbReference type="InterPro" id="IPR019987">
    <property type="entry name" value="GTP-bd_ribosome_bio_YsxC"/>
</dbReference>
<dbReference type="Pfam" id="PF01926">
    <property type="entry name" value="MMR_HSR1"/>
    <property type="match status" value="1"/>
</dbReference>
<dbReference type="NCBIfam" id="TIGR00231">
    <property type="entry name" value="small_GTP"/>
    <property type="match status" value="1"/>
</dbReference>
<organism evidence="11">
    <name type="scientific">marine metagenome</name>
    <dbReference type="NCBI Taxonomy" id="408172"/>
    <lineage>
        <taxon>unclassified sequences</taxon>
        <taxon>metagenomes</taxon>
        <taxon>ecological metagenomes</taxon>
    </lineage>
</organism>
<comment type="cofactor">
    <cofactor evidence="1">
        <name>Mg(2+)</name>
        <dbReference type="ChEBI" id="CHEBI:18420"/>
    </cofactor>
</comment>
<dbReference type="PROSITE" id="PS51706">
    <property type="entry name" value="G_ENGB"/>
    <property type="match status" value="1"/>
</dbReference>
<evidence type="ECO:0000256" key="3">
    <source>
        <dbReference type="ARBA" id="ARBA00022618"/>
    </source>
</evidence>
<evidence type="ECO:0000256" key="6">
    <source>
        <dbReference type="ARBA" id="ARBA00022842"/>
    </source>
</evidence>
<dbReference type="GO" id="GO:0005525">
    <property type="term" value="F:GTP binding"/>
    <property type="evidence" value="ECO:0007669"/>
    <property type="project" value="UniProtKB-KW"/>
</dbReference>
<evidence type="ECO:0000259" key="10">
    <source>
        <dbReference type="PROSITE" id="PS51706"/>
    </source>
</evidence>
<evidence type="ECO:0000256" key="4">
    <source>
        <dbReference type="ARBA" id="ARBA00022723"/>
    </source>
</evidence>
<keyword evidence="3" id="KW-0132">Cell division</keyword>
<dbReference type="CDD" id="cd01876">
    <property type="entry name" value="YihA_EngB"/>
    <property type="match status" value="1"/>
</dbReference>
<accession>A0A381P705</accession>
<dbReference type="InterPro" id="IPR005225">
    <property type="entry name" value="Small_GTP-bd"/>
</dbReference>
<dbReference type="NCBIfam" id="TIGR03598">
    <property type="entry name" value="GTPase_YsxC"/>
    <property type="match status" value="1"/>
</dbReference>
<keyword evidence="7" id="KW-0342">GTP-binding</keyword>
<dbReference type="GO" id="GO:0046872">
    <property type="term" value="F:metal ion binding"/>
    <property type="evidence" value="ECO:0007669"/>
    <property type="project" value="UniProtKB-KW"/>
</dbReference>
<dbReference type="PANTHER" id="PTHR11649:SF13">
    <property type="entry name" value="ENGB-TYPE G DOMAIN-CONTAINING PROTEIN"/>
    <property type="match status" value="1"/>
</dbReference>
<evidence type="ECO:0000256" key="2">
    <source>
        <dbReference type="ARBA" id="ARBA00009638"/>
    </source>
</evidence>
<dbReference type="EMBL" id="UINC01000800">
    <property type="protein sequence ID" value="SUZ61413.1"/>
    <property type="molecule type" value="Genomic_DNA"/>
</dbReference>
<evidence type="ECO:0000256" key="9">
    <source>
        <dbReference type="ARBA" id="ARBA00023306"/>
    </source>
</evidence>
<dbReference type="SUPFAM" id="SSF52540">
    <property type="entry name" value="P-loop containing nucleoside triphosphate hydrolases"/>
    <property type="match status" value="1"/>
</dbReference>
<dbReference type="PANTHER" id="PTHR11649">
    <property type="entry name" value="MSS1/TRME-RELATED GTP-BINDING PROTEIN"/>
    <property type="match status" value="1"/>
</dbReference>
<feature type="domain" description="EngB-type G" evidence="10">
    <location>
        <begin position="39"/>
        <end position="214"/>
    </location>
</feature>
<evidence type="ECO:0000256" key="8">
    <source>
        <dbReference type="ARBA" id="ARBA00023210"/>
    </source>
</evidence>
<dbReference type="HAMAP" id="MF_00321">
    <property type="entry name" value="GTPase_EngB"/>
    <property type="match status" value="1"/>
</dbReference>
<name>A0A381P705_9ZZZZ</name>
<comment type="similarity">
    <text evidence="2">Belongs to the TRAFAC class TrmE-Era-EngA-EngB-Septin-like GTPase superfamily. EngB GTPase family.</text>
</comment>